<evidence type="ECO:0000313" key="2">
    <source>
        <dbReference type="EMBL" id="KIJ95410.1"/>
    </source>
</evidence>
<evidence type="ECO:0000313" key="3">
    <source>
        <dbReference type="Proteomes" id="UP000054477"/>
    </source>
</evidence>
<gene>
    <name evidence="2" type="ORF">K443DRAFT_329581</name>
    <name evidence="1" type="ORF">K443DRAFT_564465</name>
</gene>
<reference evidence="3" key="2">
    <citation type="submission" date="2015-01" db="EMBL/GenBank/DDBJ databases">
        <title>Evolutionary Origins and Diversification of the Mycorrhizal Mutualists.</title>
        <authorList>
            <consortium name="DOE Joint Genome Institute"/>
            <consortium name="Mycorrhizal Genomics Consortium"/>
            <person name="Kohler A."/>
            <person name="Kuo A."/>
            <person name="Nagy L.G."/>
            <person name="Floudas D."/>
            <person name="Copeland A."/>
            <person name="Barry K.W."/>
            <person name="Cichocki N."/>
            <person name="Veneault-Fourrey C."/>
            <person name="LaButti K."/>
            <person name="Lindquist E.A."/>
            <person name="Lipzen A."/>
            <person name="Lundell T."/>
            <person name="Morin E."/>
            <person name="Murat C."/>
            <person name="Riley R."/>
            <person name="Ohm R."/>
            <person name="Sun H."/>
            <person name="Tunlid A."/>
            <person name="Henrissat B."/>
            <person name="Grigoriev I.V."/>
            <person name="Hibbett D.S."/>
            <person name="Martin F."/>
        </authorList>
    </citation>
    <scope>NUCLEOTIDE SEQUENCE [LARGE SCALE GENOMIC DNA]</scope>
    <source>
        <strain evidence="3">LaAM-08-1</strain>
    </source>
</reference>
<protein>
    <submittedName>
        <fullName evidence="2">Unplaced genomic scaffold K443scaffold_222, whole genome shotgun sequence</fullName>
    </submittedName>
</protein>
<dbReference type="Proteomes" id="UP000054477">
    <property type="component" value="Unassembled WGS sequence"/>
</dbReference>
<dbReference type="EMBL" id="KN839238">
    <property type="protein sequence ID" value="KIJ90250.1"/>
    <property type="molecule type" value="Genomic_DNA"/>
</dbReference>
<keyword evidence="3" id="KW-1185">Reference proteome</keyword>
<dbReference type="OrthoDB" id="9978173at2759"/>
<evidence type="ECO:0000313" key="1">
    <source>
        <dbReference type="EMBL" id="KIJ90250.1"/>
    </source>
</evidence>
<organism evidence="1 3">
    <name type="scientific">Laccaria amethystina LaAM-08-1</name>
    <dbReference type="NCBI Taxonomy" id="1095629"/>
    <lineage>
        <taxon>Eukaryota</taxon>
        <taxon>Fungi</taxon>
        <taxon>Dikarya</taxon>
        <taxon>Basidiomycota</taxon>
        <taxon>Agaricomycotina</taxon>
        <taxon>Agaricomycetes</taxon>
        <taxon>Agaricomycetidae</taxon>
        <taxon>Agaricales</taxon>
        <taxon>Agaricineae</taxon>
        <taxon>Hydnangiaceae</taxon>
        <taxon>Laccaria</taxon>
    </lineage>
</organism>
<reference evidence="1 3" key="1">
    <citation type="submission" date="2014-04" db="EMBL/GenBank/DDBJ databases">
        <authorList>
            <consortium name="DOE Joint Genome Institute"/>
            <person name="Kuo A."/>
            <person name="Kohler A."/>
            <person name="Nagy L.G."/>
            <person name="Floudas D."/>
            <person name="Copeland A."/>
            <person name="Barry K.W."/>
            <person name="Cichocki N."/>
            <person name="Veneault-Fourrey C."/>
            <person name="LaButti K."/>
            <person name="Lindquist E.A."/>
            <person name="Lipzen A."/>
            <person name="Lundell T."/>
            <person name="Morin E."/>
            <person name="Murat C."/>
            <person name="Sun H."/>
            <person name="Tunlid A."/>
            <person name="Henrissat B."/>
            <person name="Grigoriev I.V."/>
            <person name="Hibbett D.S."/>
            <person name="Martin F."/>
            <person name="Nordberg H.P."/>
            <person name="Cantor M.N."/>
            <person name="Hua S.X."/>
        </authorList>
    </citation>
    <scope>NUCLEOTIDE SEQUENCE [LARGE SCALE GENOMIC DNA]</scope>
    <source>
        <strain evidence="1 3">LaAM-08-1</strain>
    </source>
</reference>
<dbReference type="STRING" id="1095629.A0A0C9WLF6"/>
<dbReference type="HOGENOM" id="CLU_1421626_0_0_1"/>
<reference evidence="1" key="3">
    <citation type="submission" date="2015-02" db="EMBL/GenBank/DDBJ databases">
        <title>Evolutionary Origins and Diversification of the Mycorrhizal Mutualists.</title>
        <authorList>
            <consortium name="DOE Joint Genome Institute"/>
            <consortium name="Mycorrhizal Genomics Consortium"/>
            <person name="Kohler A."/>
            <person name="Kuo A."/>
            <person name="Nagy L.G."/>
            <person name="Floudas D."/>
            <person name="Copeland A."/>
            <person name="Barry K.W."/>
            <person name="Cichocki N."/>
            <person name="Veneault-Fourrey C."/>
            <person name="LaButti K."/>
            <person name="Lindquist E.A."/>
            <person name="Lipzen A."/>
            <person name="Lundell T."/>
            <person name="Morin E."/>
            <person name="Murat C."/>
            <person name="Riley R."/>
            <person name="Ohm R."/>
            <person name="Sun H."/>
            <person name="Tunlid A."/>
            <person name="Henrissat B."/>
            <person name="Grigoriev I.V."/>
            <person name="Hibbett D.S."/>
            <person name="Martin F."/>
        </authorList>
    </citation>
    <scope>NUCLEOTIDE SEQUENCE</scope>
    <source>
        <strain evidence="1">LaAM-08-1</strain>
    </source>
</reference>
<dbReference type="PANTHER" id="PTHR31252">
    <property type="entry name" value="DUF4419 DOMAIN-CONTAINING PROTEIN"/>
    <property type="match status" value="1"/>
</dbReference>
<proteinExistence type="predicted"/>
<dbReference type="AlphaFoldDB" id="A0A0C9WLF6"/>
<dbReference type="Pfam" id="PF14388">
    <property type="entry name" value="DUF4419"/>
    <property type="match status" value="1"/>
</dbReference>
<sequence>MPIAFSPTSPPRRILHSNSRLYPALPIVPLTSGRSHPSRLTAQRPHNTMLVVGVSHFCEILTLCLGSRPLPAPPLSSNPLSLSNRTIQSPKETALYIIVEAYNKHRQLRLRPDDRWTALIQFNFFIDGRSERLQFKLELVVTAVGNRFTVNFSAMEPDMTRELEKNVVDPSLRAWIPPKFITTTTTDIIVK</sequence>
<accession>A0A0C9WLF6</accession>
<dbReference type="InterPro" id="IPR025533">
    <property type="entry name" value="DUF4419"/>
</dbReference>
<dbReference type="EMBL" id="KN838757">
    <property type="protein sequence ID" value="KIJ95410.1"/>
    <property type="molecule type" value="Genomic_DNA"/>
</dbReference>
<name>A0A0C9WLF6_9AGAR</name>
<dbReference type="PANTHER" id="PTHR31252:SF11">
    <property type="entry name" value="DUF4419 DOMAIN-CONTAINING PROTEIN"/>
    <property type="match status" value="1"/>
</dbReference>